<keyword evidence="2 4" id="KW-0378">Hydrolase</keyword>
<dbReference type="RefSeq" id="WP_137343497.1">
    <property type="nucleotide sequence ID" value="NZ_BSQH01000005.1"/>
</dbReference>
<evidence type="ECO:0000256" key="4">
    <source>
        <dbReference type="RuleBase" id="RU362110"/>
    </source>
</evidence>
<sequence>MIKSIGIAAIALVTSCALYAQTSPKEQYRPAYHFTAPQNWINDPNGLVYLEGEYHIFYQHNPFGNVWGHMSWGHAVSKDLLHWQHLPVALEEYKNADDSTQTMIFSGGAVVDSANTSGFFEKGKKDGMVAIYTAHKHANLKGLAQYQNLAYSSDKGRSWKHYDKNPVLDIGLTDFRDPFVFWYAPGKKWIMSVVKALEYTVQFYESPNLKDWKLLSEFGRQGDVSKIWECSSLLQVPVQGQNQKKWMLMLSSGHRQKDYLAMQYFVGDFDGKNFIPQKQDEVLYIDEGKDFYAGIPFGNLQSKKPVMIGWINDWEYANKIPTEKFKGAMSVPRELSLKKTDAGYRLIQAPIELSFIDEKGIDLTNIKVKENLPLKYKGESYELKAEIEIGAAKTFGIKLLKSEGEESVLIYDAAQKRLSFDRTKSGNISFSDRFPSVESVVVKPQNGKITLQLLVDKSIVEIFANGGEQVMTDVVFPTKHEGGIELFSEGGSVVFKKLIIRTVVKKK</sequence>
<dbReference type="SMART" id="SM00640">
    <property type="entry name" value="Glyco_32"/>
    <property type="match status" value="1"/>
</dbReference>
<dbReference type="Gene3D" id="2.115.10.20">
    <property type="entry name" value="Glycosyl hydrolase domain, family 43"/>
    <property type="match status" value="1"/>
</dbReference>
<dbReference type="Proteomes" id="UP000304900">
    <property type="component" value="Unassembled WGS sequence"/>
</dbReference>
<evidence type="ECO:0000256" key="3">
    <source>
        <dbReference type="ARBA" id="ARBA00023295"/>
    </source>
</evidence>
<dbReference type="SUPFAM" id="SSF75005">
    <property type="entry name" value="Arabinanase/levansucrase/invertase"/>
    <property type="match status" value="1"/>
</dbReference>
<name>A0A4U6CSK9_9BACT</name>
<keyword evidence="5" id="KW-0732">Signal</keyword>
<keyword evidence="9" id="KW-1185">Reference proteome</keyword>
<accession>A0A4U6CSK9</accession>
<feature type="domain" description="Glycosyl hydrolase family 32 C-terminal" evidence="7">
    <location>
        <begin position="366"/>
        <end position="498"/>
    </location>
</feature>
<evidence type="ECO:0000313" key="9">
    <source>
        <dbReference type="Proteomes" id="UP000304900"/>
    </source>
</evidence>
<organism evidence="8 9">
    <name type="scientific">Dyadobacter frigoris</name>
    <dbReference type="NCBI Taxonomy" id="2576211"/>
    <lineage>
        <taxon>Bacteria</taxon>
        <taxon>Pseudomonadati</taxon>
        <taxon>Bacteroidota</taxon>
        <taxon>Cytophagia</taxon>
        <taxon>Cytophagales</taxon>
        <taxon>Spirosomataceae</taxon>
        <taxon>Dyadobacter</taxon>
    </lineage>
</organism>
<dbReference type="CDD" id="cd18622">
    <property type="entry name" value="GH32_Inu-like"/>
    <property type="match status" value="1"/>
</dbReference>
<dbReference type="GO" id="GO:0005987">
    <property type="term" value="P:sucrose catabolic process"/>
    <property type="evidence" value="ECO:0007669"/>
    <property type="project" value="TreeGrafter"/>
</dbReference>
<feature type="chain" id="PRO_5020639643" evidence="5">
    <location>
        <begin position="21"/>
        <end position="507"/>
    </location>
</feature>
<comment type="caution">
    <text evidence="8">The sequence shown here is derived from an EMBL/GenBank/DDBJ whole genome shotgun (WGS) entry which is preliminary data.</text>
</comment>
<evidence type="ECO:0000313" key="8">
    <source>
        <dbReference type="EMBL" id="TKT87610.1"/>
    </source>
</evidence>
<dbReference type="EMBL" id="SZVO01000018">
    <property type="protein sequence ID" value="TKT87610.1"/>
    <property type="molecule type" value="Genomic_DNA"/>
</dbReference>
<dbReference type="GO" id="GO:0004575">
    <property type="term" value="F:sucrose alpha-glucosidase activity"/>
    <property type="evidence" value="ECO:0007669"/>
    <property type="project" value="TreeGrafter"/>
</dbReference>
<evidence type="ECO:0000256" key="5">
    <source>
        <dbReference type="SAM" id="SignalP"/>
    </source>
</evidence>
<protein>
    <submittedName>
        <fullName evidence="8">Glycoside hydrolase family 32 protein</fullName>
    </submittedName>
</protein>
<dbReference type="Gene3D" id="2.60.120.560">
    <property type="entry name" value="Exo-inulinase, domain 1"/>
    <property type="match status" value="1"/>
</dbReference>
<reference evidence="8 9" key="1">
    <citation type="submission" date="2019-05" db="EMBL/GenBank/DDBJ databases">
        <title>Dyadobacter AR-3-8 sp. nov., isolated from arctic soil.</title>
        <authorList>
            <person name="Chaudhary D.K."/>
        </authorList>
    </citation>
    <scope>NUCLEOTIDE SEQUENCE [LARGE SCALE GENOMIC DNA]</scope>
    <source>
        <strain evidence="8 9">AR-3-8</strain>
    </source>
</reference>
<dbReference type="InterPro" id="IPR013148">
    <property type="entry name" value="Glyco_hydro_32_N"/>
</dbReference>
<dbReference type="PANTHER" id="PTHR42800">
    <property type="entry name" value="EXOINULINASE INUD (AFU_ORTHOLOGUE AFUA_5G00480)"/>
    <property type="match status" value="1"/>
</dbReference>
<dbReference type="PROSITE" id="PS51257">
    <property type="entry name" value="PROKAR_LIPOPROTEIN"/>
    <property type="match status" value="1"/>
</dbReference>
<dbReference type="Pfam" id="PF08244">
    <property type="entry name" value="Glyco_hydro_32C"/>
    <property type="match status" value="1"/>
</dbReference>
<evidence type="ECO:0000256" key="2">
    <source>
        <dbReference type="ARBA" id="ARBA00022801"/>
    </source>
</evidence>
<dbReference type="InterPro" id="IPR013189">
    <property type="entry name" value="Glyco_hydro_32_C"/>
</dbReference>
<dbReference type="InterPro" id="IPR023296">
    <property type="entry name" value="Glyco_hydro_beta-prop_sf"/>
</dbReference>
<proteinExistence type="inferred from homology"/>
<gene>
    <name evidence="8" type="ORF">FDK13_28900</name>
</gene>
<dbReference type="InterPro" id="IPR001362">
    <property type="entry name" value="Glyco_hydro_32"/>
</dbReference>
<keyword evidence="3 4" id="KW-0326">Glycosidase</keyword>
<feature type="domain" description="Glycosyl hydrolase family 32 N-terminal" evidence="6">
    <location>
        <begin position="33"/>
        <end position="350"/>
    </location>
</feature>
<dbReference type="OrthoDB" id="9759709at2"/>
<dbReference type="Pfam" id="PF00251">
    <property type="entry name" value="Glyco_hydro_32N"/>
    <property type="match status" value="1"/>
</dbReference>
<dbReference type="GO" id="GO:0005737">
    <property type="term" value="C:cytoplasm"/>
    <property type="evidence" value="ECO:0007669"/>
    <property type="project" value="TreeGrafter"/>
</dbReference>
<dbReference type="InterPro" id="IPR013320">
    <property type="entry name" value="ConA-like_dom_sf"/>
</dbReference>
<evidence type="ECO:0000259" key="7">
    <source>
        <dbReference type="Pfam" id="PF08244"/>
    </source>
</evidence>
<comment type="similarity">
    <text evidence="1 4">Belongs to the glycosyl hydrolase 32 family.</text>
</comment>
<evidence type="ECO:0000256" key="1">
    <source>
        <dbReference type="ARBA" id="ARBA00009902"/>
    </source>
</evidence>
<dbReference type="SUPFAM" id="SSF49899">
    <property type="entry name" value="Concanavalin A-like lectins/glucanases"/>
    <property type="match status" value="1"/>
</dbReference>
<feature type="signal peptide" evidence="5">
    <location>
        <begin position="1"/>
        <end position="20"/>
    </location>
</feature>
<dbReference type="AlphaFoldDB" id="A0A4U6CSK9"/>
<dbReference type="PANTHER" id="PTHR42800:SF1">
    <property type="entry name" value="EXOINULINASE INUD (AFU_ORTHOLOGUE AFUA_5G00480)"/>
    <property type="match status" value="1"/>
</dbReference>
<evidence type="ECO:0000259" key="6">
    <source>
        <dbReference type="Pfam" id="PF00251"/>
    </source>
</evidence>